<dbReference type="PROSITE" id="PS00211">
    <property type="entry name" value="ABC_TRANSPORTER_1"/>
    <property type="match status" value="1"/>
</dbReference>
<gene>
    <name evidence="7" type="ORF">FJV41_08960</name>
</gene>
<dbReference type="PANTHER" id="PTHR43820:SF4">
    <property type="entry name" value="HIGH-AFFINITY BRANCHED-CHAIN AMINO ACID TRANSPORT ATP-BINDING PROTEIN LIVF"/>
    <property type="match status" value="1"/>
</dbReference>
<dbReference type="CDD" id="cd03224">
    <property type="entry name" value="ABC_TM1139_LivF_branched"/>
    <property type="match status" value="1"/>
</dbReference>
<proteinExistence type="inferred from homology"/>
<protein>
    <submittedName>
        <fullName evidence="7">ABC transporter ATP-binding protein</fullName>
    </submittedName>
</protein>
<evidence type="ECO:0000259" key="6">
    <source>
        <dbReference type="PROSITE" id="PS50893"/>
    </source>
</evidence>
<dbReference type="InterPro" id="IPR052156">
    <property type="entry name" value="BCAA_Transport_ATP-bd_LivF"/>
</dbReference>
<dbReference type="PIRSF" id="PIRSF039137">
    <property type="entry name" value="ABC_branched_ATPase"/>
    <property type="match status" value="1"/>
</dbReference>
<dbReference type="Proteomes" id="UP000315369">
    <property type="component" value="Unassembled WGS sequence"/>
</dbReference>
<dbReference type="GO" id="GO:0016887">
    <property type="term" value="F:ATP hydrolysis activity"/>
    <property type="evidence" value="ECO:0007669"/>
    <property type="project" value="InterPro"/>
</dbReference>
<organism evidence="7 8">
    <name type="scientific">Myxococcus llanfairpwllgwyngyllgogerychwyrndrobwllllantysiliogogogochensis</name>
    <dbReference type="NCBI Taxonomy" id="2590453"/>
    <lineage>
        <taxon>Bacteria</taxon>
        <taxon>Pseudomonadati</taxon>
        <taxon>Myxococcota</taxon>
        <taxon>Myxococcia</taxon>
        <taxon>Myxococcales</taxon>
        <taxon>Cystobacterineae</taxon>
        <taxon>Myxococcaceae</taxon>
        <taxon>Myxococcus</taxon>
    </lineage>
</organism>
<feature type="domain" description="ABC transporter" evidence="6">
    <location>
        <begin position="19"/>
        <end position="251"/>
    </location>
</feature>
<sequence>MSEAQVKTLGERQAFPPLLAVEGIKVHYGAIQALRGVSLTVGKGEVVALIGANGAGKTSTLRAVSGMLKASAGSIRFSGQDTTSLKAHQLVPRGMAHAPEGRGIFPNLTVLENLELGAYLRRDTADIRADMEKNFTLFPVLKERRNQMAGTLSGGEQQMLAIARALLSRPQLLLLDEPSLGLAPQVTETIFRTLRDVNKAGVSVLLVEQNAHLALNSAHYGYVLETGEVVMAGPGKALLESPEVRRAYLGE</sequence>
<dbReference type="GO" id="GO:0015807">
    <property type="term" value="P:L-amino acid transport"/>
    <property type="evidence" value="ECO:0007669"/>
    <property type="project" value="TreeGrafter"/>
</dbReference>
<dbReference type="GO" id="GO:0005524">
    <property type="term" value="F:ATP binding"/>
    <property type="evidence" value="ECO:0007669"/>
    <property type="project" value="UniProtKB-KW"/>
</dbReference>
<evidence type="ECO:0000256" key="3">
    <source>
        <dbReference type="ARBA" id="ARBA00022741"/>
    </source>
</evidence>
<dbReference type="EMBL" id="VIFM01000025">
    <property type="protein sequence ID" value="TQF16364.1"/>
    <property type="molecule type" value="Genomic_DNA"/>
</dbReference>
<dbReference type="AlphaFoldDB" id="A0A540X6M9"/>
<keyword evidence="2" id="KW-0813">Transport</keyword>
<dbReference type="Pfam" id="PF00005">
    <property type="entry name" value="ABC_tran"/>
    <property type="match status" value="1"/>
</dbReference>
<accession>A0A540X6M9</accession>
<dbReference type="PANTHER" id="PTHR43820">
    <property type="entry name" value="HIGH-AFFINITY BRANCHED-CHAIN AMINO ACID TRANSPORT ATP-BINDING PROTEIN LIVF"/>
    <property type="match status" value="1"/>
</dbReference>
<evidence type="ECO:0000256" key="1">
    <source>
        <dbReference type="ARBA" id="ARBA00005417"/>
    </source>
</evidence>
<evidence type="ECO:0000256" key="4">
    <source>
        <dbReference type="ARBA" id="ARBA00022840"/>
    </source>
</evidence>
<dbReference type="PROSITE" id="PS50893">
    <property type="entry name" value="ABC_TRANSPORTER_2"/>
    <property type="match status" value="1"/>
</dbReference>
<reference evidence="7 8" key="1">
    <citation type="submission" date="2019-06" db="EMBL/GenBank/DDBJ databases">
        <authorList>
            <person name="Livingstone P."/>
            <person name="Whitworth D."/>
        </authorList>
    </citation>
    <scope>NUCLEOTIDE SEQUENCE [LARGE SCALE GENOMIC DNA]</scope>
    <source>
        <strain evidence="7 8">AM401</strain>
    </source>
</reference>
<dbReference type="GO" id="GO:0015658">
    <property type="term" value="F:branched-chain amino acid transmembrane transporter activity"/>
    <property type="evidence" value="ECO:0007669"/>
    <property type="project" value="InterPro"/>
</dbReference>
<evidence type="ECO:0000313" key="7">
    <source>
        <dbReference type="EMBL" id="TQF16364.1"/>
    </source>
</evidence>
<evidence type="ECO:0000313" key="8">
    <source>
        <dbReference type="Proteomes" id="UP000315369"/>
    </source>
</evidence>
<comment type="caution">
    <text evidence="7">The sequence shown here is derived from an EMBL/GenBank/DDBJ whole genome shotgun (WGS) entry which is preliminary data.</text>
</comment>
<evidence type="ECO:0000256" key="5">
    <source>
        <dbReference type="ARBA" id="ARBA00022970"/>
    </source>
</evidence>
<keyword evidence="3" id="KW-0547">Nucleotide-binding</keyword>
<dbReference type="InterPro" id="IPR003593">
    <property type="entry name" value="AAA+_ATPase"/>
</dbReference>
<dbReference type="SMART" id="SM00382">
    <property type="entry name" value="AAA"/>
    <property type="match status" value="1"/>
</dbReference>
<evidence type="ECO:0000256" key="2">
    <source>
        <dbReference type="ARBA" id="ARBA00022448"/>
    </source>
</evidence>
<dbReference type="InterPro" id="IPR027417">
    <property type="entry name" value="P-loop_NTPase"/>
</dbReference>
<name>A0A540X6M9_9BACT</name>
<dbReference type="OrthoDB" id="9809450at2"/>
<dbReference type="InterPro" id="IPR003439">
    <property type="entry name" value="ABC_transporter-like_ATP-bd"/>
</dbReference>
<keyword evidence="8" id="KW-1185">Reference proteome</keyword>
<dbReference type="SUPFAM" id="SSF52540">
    <property type="entry name" value="P-loop containing nucleoside triphosphate hydrolases"/>
    <property type="match status" value="1"/>
</dbReference>
<comment type="similarity">
    <text evidence="1">Belongs to the ABC transporter superfamily.</text>
</comment>
<dbReference type="InterPro" id="IPR017871">
    <property type="entry name" value="ABC_transporter-like_CS"/>
</dbReference>
<dbReference type="InterPro" id="IPR030660">
    <property type="entry name" value="ABC_branched_ATPase_LivF/BraG"/>
</dbReference>
<keyword evidence="4 7" id="KW-0067">ATP-binding</keyword>
<keyword evidence="5" id="KW-0029">Amino-acid transport</keyword>
<dbReference type="Gene3D" id="3.40.50.300">
    <property type="entry name" value="P-loop containing nucleotide triphosphate hydrolases"/>
    <property type="match status" value="1"/>
</dbReference>